<organism evidence="1 2">
    <name type="scientific">Rhodococcus opacus</name>
    <name type="common">Nocardia opaca</name>
    <dbReference type="NCBI Taxonomy" id="37919"/>
    <lineage>
        <taxon>Bacteria</taxon>
        <taxon>Bacillati</taxon>
        <taxon>Actinomycetota</taxon>
        <taxon>Actinomycetes</taxon>
        <taxon>Mycobacteriales</taxon>
        <taxon>Nocardiaceae</taxon>
        <taxon>Rhodococcus</taxon>
    </lineage>
</organism>
<dbReference type="EMBL" id="PUIO01000021">
    <property type="protein sequence ID" value="PQP23383.1"/>
    <property type="molecule type" value="Genomic_DNA"/>
</dbReference>
<comment type="caution">
    <text evidence="1">The sequence shown here is derived from an EMBL/GenBank/DDBJ whole genome shotgun (WGS) entry which is preliminary data.</text>
</comment>
<evidence type="ECO:0000313" key="2">
    <source>
        <dbReference type="Proteomes" id="UP000239290"/>
    </source>
</evidence>
<accession>A0A2S8J8U2</accession>
<evidence type="ECO:0000313" key="1">
    <source>
        <dbReference type="EMBL" id="PQP23383.1"/>
    </source>
</evidence>
<sequence length="79" mass="9034">MSSELLVLNQTPSQQVAFCRQFRRYSTPHIQLRGDQCSQRRPPPVQGAWLRQRAAYLASAGMLEFGYGQPTLLTGQPWR</sequence>
<protein>
    <submittedName>
        <fullName evidence="1">Uncharacterized protein</fullName>
    </submittedName>
</protein>
<gene>
    <name evidence="1" type="ORF">C5613_18665</name>
</gene>
<name>A0A2S8J8U2_RHOOP</name>
<reference evidence="2" key="1">
    <citation type="submission" date="2018-02" db="EMBL/GenBank/DDBJ databases">
        <title>Draft genome sequencing of Rhodococcus opacus KU647198.</title>
        <authorList>
            <person name="Zheng B.-X."/>
        </authorList>
    </citation>
    <scope>NUCLEOTIDE SEQUENCE [LARGE SCALE GENOMIC DNA]</scope>
    <source>
        <strain evidence="2">04-OD7</strain>
    </source>
</reference>
<dbReference type="AlphaFoldDB" id="A0A2S8J8U2"/>
<dbReference type="Proteomes" id="UP000239290">
    <property type="component" value="Unassembled WGS sequence"/>
</dbReference>
<proteinExistence type="predicted"/>